<evidence type="ECO:0000313" key="3">
    <source>
        <dbReference type="Proteomes" id="UP000093514"/>
    </source>
</evidence>
<feature type="transmembrane region" description="Helical" evidence="1">
    <location>
        <begin position="6"/>
        <end position="30"/>
    </location>
</feature>
<dbReference type="RefSeq" id="WP_068716460.1">
    <property type="nucleotide sequence ID" value="NZ_LWDV01000008.1"/>
</dbReference>
<organism evidence="2 3">
    <name type="scientific">Orenia metallireducens</name>
    <dbReference type="NCBI Taxonomy" id="1413210"/>
    <lineage>
        <taxon>Bacteria</taxon>
        <taxon>Bacillati</taxon>
        <taxon>Bacillota</taxon>
        <taxon>Clostridia</taxon>
        <taxon>Halanaerobiales</taxon>
        <taxon>Halobacteroidaceae</taxon>
        <taxon>Orenia</taxon>
    </lineage>
</organism>
<keyword evidence="1" id="KW-0472">Membrane</keyword>
<dbReference type="InterPro" id="IPR020144">
    <property type="entry name" value="SpoVAB"/>
</dbReference>
<feature type="transmembrane region" description="Helical" evidence="1">
    <location>
        <begin position="119"/>
        <end position="138"/>
    </location>
</feature>
<dbReference type="AlphaFoldDB" id="A0A1C0A9Q0"/>
<feature type="transmembrane region" description="Helical" evidence="1">
    <location>
        <begin position="78"/>
        <end position="98"/>
    </location>
</feature>
<keyword evidence="1" id="KW-0812">Transmembrane</keyword>
<sequence length="145" mass="16066">MKGVLLVVIGFSEGVIVGVALVAFLMVLDVIPRLIDLSNSNESIWLYQKLIISGSLFGVIVDFFNLTLPSIFFINNLLVILVGFVFGTFIGLIAAALTETLKVLPLLSKRLGLKDYMNELLFILILGKVIGSLIYWLFPRLWFSG</sequence>
<dbReference type="EMBL" id="LWDV01000008">
    <property type="protein sequence ID" value="OCL27005.1"/>
    <property type="molecule type" value="Genomic_DNA"/>
</dbReference>
<accession>A0A1C0A9Q0</accession>
<evidence type="ECO:0000313" key="2">
    <source>
        <dbReference type="EMBL" id="OCL27005.1"/>
    </source>
</evidence>
<feature type="transmembrane region" description="Helical" evidence="1">
    <location>
        <begin position="50"/>
        <end position="72"/>
    </location>
</feature>
<reference evidence="2 3" key="2">
    <citation type="submission" date="2016-08" db="EMBL/GenBank/DDBJ databases">
        <title>Orenia metallireducens sp. nov. strain Z6, a Novel Metal-reducing Firmicute from the Deep Subsurface.</title>
        <authorList>
            <person name="Maxim B.I."/>
            <person name="Kenneth K."/>
            <person name="Flynn T.M."/>
            <person name="Oloughlin E.J."/>
            <person name="Locke R.A."/>
            <person name="Weber J.R."/>
            <person name="Egan S.M."/>
            <person name="Mackie R.I."/>
            <person name="Cann I.K."/>
        </authorList>
    </citation>
    <scope>NUCLEOTIDE SEQUENCE [LARGE SCALE GENOMIC DNA]</scope>
    <source>
        <strain evidence="2 3">Z6</strain>
    </source>
</reference>
<gene>
    <name evidence="2" type="ORF">U472_05840</name>
</gene>
<evidence type="ECO:0000256" key="1">
    <source>
        <dbReference type="SAM" id="Phobius"/>
    </source>
</evidence>
<protein>
    <submittedName>
        <fullName evidence="2">Stage V sporulation protein AB</fullName>
    </submittedName>
</protein>
<dbReference type="Proteomes" id="UP000093514">
    <property type="component" value="Unassembled WGS sequence"/>
</dbReference>
<dbReference type="OrthoDB" id="9790504at2"/>
<keyword evidence="1" id="KW-1133">Transmembrane helix</keyword>
<proteinExistence type="predicted"/>
<name>A0A1C0A9Q0_9FIRM</name>
<keyword evidence="3" id="KW-1185">Reference proteome</keyword>
<reference evidence="3" key="1">
    <citation type="submission" date="2016-07" db="EMBL/GenBank/DDBJ databases">
        <authorList>
            <person name="Florea S."/>
            <person name="Webb J.S."/>
            <person name="Jaromczyk J."/>
            <person name="Schardl C.L."/>
        </authorList>
    </citation>
    <scope>NUCLEOTIDE SEQUENCE [LARGE SCALE GENOMIC DNA]</scope>
    <source>
        <strain evidence="3">Z6</strain>
    </source>
</reference>
<dbReference type="Pfam" id="PF13782">
    <property type="entry name" value="SpoVAB"/>
    <property type="match status" value="1"/>
</dbReference>
<comment type="caution">
    <text evidence="2">The sequence shown here is derived from an EMBL/GenBank/DDBJ whole genome shotgun (WGS) entry which is preliminary data.</text>
</comment>